<proteinExistence type="predicted"/>
<dbReference type="AlphaFoldDB" id="A0AAE3H8W7"/>
<dbReference type="PANTHER" id="PTHR30354">
    <property type="entry name" value="GNT FAMILY GLUCONATE TRANSPORTER"/>
    <property type="match status" value="1"/>
</dbReference>
<dbReference type="GO" id="GO:0015128">
    <property type="term" value="F:gluconate transmembrane transporter activity"/>
    <property type="evidence" value="ECO:0007669"/>
    <property type="project" value="InterPro"/>
</dbReference>
<dbReference type="Pfam" id="PF02447">
    <property type="entry name" value="GntP_permease"/>
    <property type="match status" value="1"/>
</dbReference>
<dbReference type="EMBL" id="JTEO01000002">
    <property type="protein sequence ID" value="MCQ6961824.1"/>
    <property type="molecule type" value="Genomic_DNA"/>
</dbReference>
<feature type="transmembrane region" description="Helical" evidence="1">
    <location>
        <begin position="326"/>
        <end position="344"/>
    </location>
</feature>
<feature type="transmembrane region" description="Helical" evidence="1">
    <location>
        <begin position="175"/>
        <end position="195"/>
    </location>
</feature>
<name>A0AAE3H8W7_9EURY</name>
<keyword evidence="1" id="KW-1133">Transmembrane helix</keyword>
<gene>
    <name evidence="2" type="ORF">PV02_01090</name>
</gene>
<feature type="transmembrane region" description="Helical" evidence="1">
    <location>
        <begin position="140"/>
        <end position="163"/>
    </location>
</feature>
<dbReference type="RefSeq" id="WP_256621514.1">
    <property type="nucleotide sequence ID" value="NZ_JTEO01000002.1"/>
</dbReference>
<keyword evidence="1" id="KW-0472">Membrane</keyword>
<feature type="transmembrane region" description="Helical" evidence="1">
    <location>
        <begin position="406"/>
        <end position="431"/>
    </location>
</feature>
<keyword evidence="3" id="KW-1185">Reference proteome</keyword>
<organism evidence="2 3">
    <name type="scientific">Methanolobus chelungpuianus</name>
    <dbReference type="NCBI Taxonomy" id="502115"/>
    <lineage>
        <taxon>Archaea</taxon>
        <taxon>Methanobacteriati</taxon>
        <taxon>Methanobacteriota</taxon>
        <taxon>Stenosarchaea group</taxon>
        <taxon>Methanomicrobia</taxon>
        <taxon>Methanosarcinales</taxon>
        <taxon>Methanosarcinaceae</taxon>
        <taxon>Methanolobus</taxon>
    </lineage>
</organism>
<feature type="transmembrane region" description="Helical" evidence="1">
    <location>
        <begin position="294"/>
        <end position="314"/>
    </location>
</feature>
<feature type="transmembrane region" description="Helical" evidence="1">
    <location>
        <begin position="96"/>
        <end position="120"/>
    </location>
</feature>
<feature type="transmembrane region" description="Helical" evidence="1">
    <location>
        <begin position="57"/>
        <end position="75"/>
    </location>
</feature>
<sequence length="432" mass="45913">MNPMLIFLVALVFILVLTARLRVHPFISLIAGSVLVGFLAGETEAIIETVTAGMSNIFSQYAITVTSGSIIGVILHKSGATALIARDITKLFKKPILAIGLLGFAFAVPMMCLILAFIIFLPVAKDMSTRYGFPKGLTEVVLALATMASFGLLYPSPGIYAFVNQMGPAEVGVIKVLMIGSVIAIVAMLAGYLYAAKYYGFSISTDHIQNAVNGYTTDEKEIAVFRTASYTPIVVPVVLIVARLFTNVPIIEFVGHESMALLAGAILAMVLFTRSHTSPDIRAWVEKGIRRAGLVLLDICGGGALGAALALAGVGEALGDTLLESSIPALLIPFLIAAAVQTVQGSRMVTLFIASALVIPIMPELALPAEIVLFSMASGTFLISHFNDPYFWILADFAEMETPEVLKTYTIGGAIMGVSSLLLTGAIYMVFY</sequence>
<comment type="caution">
    <text evidence="2">The sequence shown here is derived from an EMBL/GenBank/DDBJ whole genome shotgun (WGS) entry which is preliminary data.</text>
</comment>
<evidence type="ECO:0000256" key="1">
    <source>
        <dbReference type="SAM" id="Phobius"/>
    </source>
</evidence>
<dbReference type="InterPro" id="IPR003474">
    <property type="entry name" value="Glcn_transporter"/>
</dbReference>
<dbReference type="GO" id="GO:0005886">
    <property type="term" value="C:plasma membrane"/>
    <property type="evidence" value="ECO:0007669"/>
    <property type="project" value="TreeGrafter"/>
</dbReference>
<protein>
    <submittedName>
        <fullName evidence="2">Gluconate permease</fullName>
    </submittedName>
</protein>
<feature type="transmembrane region" description="Helical" evidence="1">
    <location>
        <begin position="253"/>
        <end position="273"/>
    </location>
</feature>
<dbReference type="PANTHER" id="PTHR30354:SF11">
    <property type="entry name" value="PERMEASE"/>
    <property type="match status" value="1"/>
</dbReference>
<keyword evidence="1" id="KW-0812">Transmembrane</keyword>
<evidence type="ECO:0000313" key="3">
    <source>
        <dbReference type="Proteomes" id="UP001206983"/>
    </source>
</evidence>
<dbReference type="Proteomes" id="UP001206983">
    <property type="component" value="Unassembled WGS sequence"/>
</dbReference>
<evidence type="ECO:0000313" key="2">
    <source>
        <dbReference type="EMBL" id="MCQ6961824.1"/>
    </source>
</evidence>
<reference evidence="2 3" key="1">
    <citation type="journal article" date="2011" name="Appl. Environ. Microbiol.">
        <title>Methanogenic archaea isolated from Taiwan's Chelungpu fault.</title>
        <authorList>
            <person name="Wu S.Y."/>
            <person name="Lai M.C."/>
        </authorList>
    </citation>
    <scope>NUCLEOTIDE SEQUENCE [LARGE SCALE GENOMIC DNA]</scope>
    <source>
        <strain evidence="2 3">St545Mb</strain>
    </source>
</reference>
<feature type="transmembrane region" description="Helical" evidence="1">
    <location>
        <begin position="365"/>
        <end position="386"/>
    </location>
</feature>
<accession>A0AAE3H8W7</accession>